<proteinExistence type="predicted"/>
<dbReference type="EMBL" id="LR824532">
    <property type="protein sequence ID" value="CAH1634906.1"/>
    <property type="molecule type" value="Genomic_DNA"/>
</dbReference>
<dbReference type="Proteomes" id="UP001153321">
    <property type="component" value="Chromosome 1"/>
</dbReference>
<keyword evidence="2" id="KW-1185">Reference proteome</keyword>
<organism evidence="1 2">
    <name type="scientific">Spodoptera littoralis</name>
    <name type="common">Egyptian cotton leafworm</name>
    <dbReference type="NCBI Taxonomy" id="7109"/>
    <lineage>
        <taxon>Eukaryota</taxon>
        <taxon>Metazoa</taxon>
        <taxon>Ecdysozoa</taxon>
        <taxon>Arthropoda</taxon>
        <taxon>Hexapoda</taxon>
        <taxon>Insecta</taxon>
        <taxon>Pterygota</taxon>
        <taxon>Neoptera</taxon>
        <taxon>Endopterygota</taxon>
        <taxon>Lepidoptera</taxon>
        <taxon>Glossata</taxon>
        <taxon>Ditrysia</taxon>
        <taxon>Noctuoidea</taxon>
        <taxon>Noctuidae</taxon>
        <taxon>Amphipyrinae</taxon>
        <taxon>Spodoptera</taxon>
    </lineage>
</organism>
<protein>
    <submittedName>
        <fullName evidence="1">Uncharacterized protein</fullName>
    </submittedName>
</protein>
<name>A0A9P0MVI3_SPOLI</name>
<dbReference type="AlphaFoldDB" id="A0A9P0MVI3"/>
<accession>A0A9P0MVI3</accession>
<sequence>MTPRPETWYNNLWITQRVVTCGNRNRDMLYGSQLPTHCANRAVLFPNLPNSRIPNDPQTPNPQKAGNALVTPLVFQVSMGDADCLLSGDPSARLLAYAIKKGIIIYKEDIIKY</sequence>
<evidence type="ECO:0000313" key="1">
    <source>
        <dbReference type="EMBL" id="CAH1634906.1"/>
    </source>
</evidence>
<reference evidence="1" key="1">
    <citation type="submission" date="2022-02" db="EMBL/GenBank/DDBJ databases">
        <authorList>
            <person name="King R."/>
        </authorList>
    </citation>
    <scope>NUCLEOTIDE SEQUENCE</scope>
</reference>
<gene>
    <name evidence="1" type="ORF">SPLIT_LOCUS268</name>
</gene>
<evidence type="ECO:0000313" key="2">
    <source>
        <dbReference type="Proteomes" id="UP001153321"/>
    </source>
</evidence>